<dbReference type="EMBL" id="CP031222">
    <property type="protein sequence ID" value="AXI02229.1"/>
    <property type="molecule type" value="Genomic_DNA"/>
</dbReference>
<dbReference type="PIRSF" id="PIRSF006324">
    <property type="entry name" value="LeuE"/>
    <property type="match status" value="1"/>
</dbReference>
<reference evidence="8 9" key="1">
    <citation type="submission" date="2018-07" db="EMBL/GenBank/DDBJ databases">
        <title>Genome sequencing of Moraxellaceae gen. HYN0046.</title>
        <authorList>
            <person name="Kim M."/>
            <person name="Yi H."/>
        </authorList>
    </citation>
    <scope>NUCLEOTIDE SEQUENCE [LARGE SCALE GENOMIC DNA]</scope>
    <source>
        <strain evidence="8 9">HYN0046</strain>
    </source>
</reference>
<dbReference type="Pfam" id="PF01810">
    <property type="entry name" value="LysE"/>
    <property type="match status" value="1"/>
</dbReference>
<dbReference type="OrthoDB" id="9784202at2"/>
<dbReference type="InterPro" id="IPR001123">
    <property type="entry name" value="LeuE-type"/>
</dbReference>
<dbReference type="PANTHER" id="PTHR30086">
    <property type="entry name" value="ARGININE EXPORTER PROTEIN ARGO"/>
    <property type="match status" value="1"/>
</dbReference>
<comment type="similarity">
    <text evidence="2">Belongs to the Rht family.</text>
</comment>
<dbReference type="GO" id="GO:0015190">
    <property type="term" value="F:L-leucine transmembrane transporter activity"/>
    <property type="evidence" value="ECO:0007669"/>
    <property type="project" value="TreeGrafter"/>
</dbReference>
<keyword evidence="9" id="KW-1185">Reference proteome</keyword>
<protein>
    <submittedName>
        <fullName evidence="8">LysE family translocator</fullName>
    </submittedName>
</protein>
<evidence type="ECO:0000313" key="8">
    <source>
        <dbReference type="EMBL" id="AXI02229.1"/>
    </source>
</evidence>
<feature type="transmembrane region" description="Helical" evidence="7">
    <location>
        <begin position="112"/>
        <end position="138"/>
    </location>
</feature>
<evidence type="ECO:0000256" key="3">
    <source>
        <dbReference type="ARBA" id="ARBA00022475"/>
    </source>
</evidence>
<feature type="transmembrane region" description="Helical" evidence="7">
    <location>
        <begin position="41"/>
        <end position="64"/>
    </location>
</feature>
<gene>
    <name evidence="8" type="ORF">HYN46_04865</name>
</gene>
<accession>A0A345P4M0</accession>
<keyword evidence="6 7" id="KW-0472">Membrane</keyword>
<keyword evidence="4 7" id="KW-0812">Transmembrane</keyword>
<dbReference type="PANTHER" id="PTHR30086:SF15">
    <property type="entry name" value="LEUCINE EFFLUX PROTEIN"/>
    <property type="match status" value="1"/>
</dbReference>
<feature type="transmembrane region" description="Helical" evidence="7">
    <location>
        <begin position="7"/>
        <end position="29"/>
    </location>
</feature>
<keyword evidence="5 7" id="KW-1133">Transmembrane helix</keyword>
<dbReference type="GO" id="GO:0015820">
    <property type="term" value="P:L-leucine transport"/>
    <property type="evidence" value="ECO:0007669"/>
    <property type="project" value="TreeGrafter"/>
</dbReference>
<evidence type="ECO:0000256" key="2">
    <source>
        <dbReference type="ARBA" id="ARBA00007928"/>
    </source>
</evidence>
<evidence type="ECO:0000256" key="5">
    <source>
        <dbReference type="ARBA" id="ARBA00022989"/>
    </source>
</evidence>
<dbReference type="Proteomes" id="UP000253940">
    <property type="component" value="Chromosome"/>
</dbReference>
<dbReference type="KEGG" id="mbah:HYN46_04865"/>
<dbReference type="AlphaFoldDB" id="A0A345P4M0"/>
<evidence type="ECO:0000256" key="1">
    <source>
        <dbReference type="ARBA" id="ARBA00004651"/>
    </source>
</evidence>
<comment type="subcellular location">
    <subcellularLocation>
        <location evidence="1">Cell membrane</location>
        <topology evidence="1">Multi-pass membrane protein</topology>
    </subcellularLocation>
</comment>
<name>A0A345P4M0_9GAMM</name>
<evidence type="ECO:0000256" key="7">
    <source>
        <dbReference type="SAM" id="Phobius"/>
    </source>
</evidence>
<keyword evidence="3" id="KW-1003">Cell membrane</keyword>
<feature type="transmembrane region" description="Helical" evidence="7">
    <location>
        <begin position="71"/>
        <end position="92"/>
    </location>
</feature>
<evidence type="ECO:0000256" key="6">
    <source>
        <dbReference type="ARBA" id="ARBA00023136"/>
    </source>
</evidence>
<dbReference type="GO" id="GO:0005886">
    <property type="term" value="C:plasma membrane"/>
    <property type="evidence" value="ECO:0007669"/>
    <property type="project" value="UniProtKB-SubCell"/>
</dbReference>
<proteinExistence type="inferred from homology"/>
<sequence>MFDIQNYGSFIAAIMIFQLIPGPATFAILSATSKNGLSAGFAAVVGTLLGDLCFMIAAVVGLAAIMQANPVIFQGLQWFGAAYLLWMGFQLLSTNEQTSSTRPEPVKSAWVYFRQAFAVCMTNPKAVLFFVAFFPLFLHPESSRLTLLIMMLHVTILSFLYQAGLVLTGNQIAIRLKPVPSAGKIASRIAGAALICFAVKLAIHNL</sequence>
<dbReference type="RefSeq" id="WP_114898339.1">
    <property type="nucleotide sequence ID" value="NZ_CP031222.1"/>
</dbReference>
<organism evidence="8 9">
    <name type="scientific">Aquirhabdus parva</name>
    <dbReference type="NCBI Taxonomy" id="2283318"/>
    <lineage>
        <taxon>Bacteria</taxon>
        <taxon>Pseudomonadati</taxon>
        <taxon>Pseudomonadota</taxon>
        <taxon>Gammaproteobacteria</taxon>
        <taxon>Moraxellales</taxon>
        <taxon>Moraxellaceae</taxon>
        <taxon>Aquirhabdus</taxon>
    </lineage>
</organism>
<feature type="transmembrane region" description="Helical" evidence="7">
    <location>
        <begin position="145"/>
        <end position="165"/>
    </location>
</feature>
<evidence type="ECO:0000256" key="4">
    <source>
        <dbReference type="ARBA" id="ARBA00022692"/>
    </source>
</evidence>
<evidence type="ECO:0000313" key="9">
    <source>
        <dbReference type="Proteomes" id="UP000253940"/>
    </source>
</evidence>